<gene>
    <name evidence="3" type="ORF">SAMN05421670_1065</name>
</gene>
<keyword evidence="4" id="KW-1185">Reference proteome</keyword>
<feature type="transmembrane region" description="Helical" evidence="1">
    <location>
        <begin position="12"/>
        <end position="35"/>
    </location>
</feature>
<dbReference type="GO" id="GO:0080120">
    <property type="term" value="P:CAAX-box protein maturation"/>
    <property type="evidence" value="ECO:0007669"/>
    <property type="project" value="UniProtKB-ARBA"/>
</dbReference>
<evidence type="ECO:0000259" key="2">
    <source>
        <dbReference type="Pfam" id="PF02517"/>
    </source>
</evidence>
<feature type="transmembrane region" description="Helical" evidence="1">
    <location>
        <begin position="212"/>
        <end position="231"/>
    </location>
</feature>
<dbReference type="PANTHER" id="PTHR36435:SF1">
    <property type="entry name" value="CAAX AMINO TERMINAL PROTEASE FAMILY PROTEIN"/>
    <property type="match status" value="1"/>
</dbReference>
<feature type="transmembrane region" description="Helical" evidence="1">
    <location>
        <begin position="106"/>
        <end position="124"/>
    </location>
</feature>
<feature type="transmembrane region" description="Helical" evidence="1">
    <location>
        <begin position="166"/>
        <end position="184"/>
    </location>
</feature>
<dbReference type="EMBL" id="FOXU01000001">
    <property type="protein sequence ID" value="SFQ13761.1"/>
    <property type="molecule type" value="Genomic_DNA"/>
</dbReference>
<dbReference type="InterPro" id="IPR003675">
    <property type="entry name" value="Rce1/LyrA-like_dom"/>
</dbReference>
<dbReference type="RefSeq" id="WP_093534869.1">
    <property type="nucleotide sequence ID" value="NZ_FOXU01000001.1"/>
</dbReference>
<keyword evidence="1" id="KW-0812">Transmembrane</keyword>
<dbReference type="GO" id="GO:0004175">
    <property type="term" value="F:endopeptidase activity"/>
    <property type="evidence" value="ECO:0007669"/>
    <property type="project" value="UniProtKB-ARBA"/>
</dbReference>
<dbReference type="OrthoDB" id="371054at2"/>
<evidence type="ECO:0000313" key="3">
    <source>
        <dbReference type="EMBL" id="SFQ13761.1"/>
    </source>
</evidence>
<feature type="transmembrane region" description="Helical" evidence="1">
    <location>
        <begin position="131"/>
        <end position="154"/>
    </location>
</feature>
<keyword evidence="1" id="KW-1133">Transmembrane helix</keyword>
<dbReference type="STRING" id="126156.SAMN05421670_1065"/>
<dbReference type="Pfam" id="PF02517">
    <property type="entry name" value="Rce1-like"/>
    <property type="match status" value="1"/>
</dbReference>
<feature type="domain" description="CAAX prenyl protease 2/Lysostaphin resistance protein A-like" evidence="2">
    <location>
        <begin position="104"/>
        <end position="202"/>
    </location>
</feature>
<proteinExistence type="predicted"/>
<keyword evidence="1" id="KW-0472">Membrane</keyword>
<feature type="transmembrane region" description="Helical" evidence="1">
    <location>
        <begin position="41"/>
        <end position="60"/>
    </location>
</feature>
<evidence type="ECO:0000313" key="4">
    <source>
        <dbReference type="Proteomes" id="UP000198734"/>
    </source>
</evidence>
<feature type="transmembrane region" description="Helical" evidence="1">
    <location>
        <begin position="80"/>
        <end position="100"/>
    </location>
</feature>
<name>A0A1I5W234_9BACI</name>
<dbReference type="AlphaFoldDB" id="A0A1I5W234"/>
<reference evidence="4" key="1">
    <citation type="submission" date="2016-10" db="EMBL/GenBank/DDBJ databases">
        <authorList>
            <person name="Varghese N."/>
            <person name="Submissions S."/>
        </authorList>
    </citation>
    <scope>NUCLEOTIDE SEQUENCE [LARGE SCALE GENOMIC DNA]</scope>
    <source>
        <strain evidence="4">DSM 11706</strain>
    </source>
</reference>
<accession>A0A1I5W234</accession>
<dbReference type="InterPro" id="IPR052710">
    <property type="entry name" value="CAAX_protease"/>
</dbReference>
<sequence>MHNKLSYSKRHPIISIILIEVSFLLVVFIAGAIATIKQLSYNTPILISFIPTALFLLFYFSWKRKWTYYGFKREMKRANWILYLPLLIILIVLCLQGFSSQPIETIIFYIGFAILIGFVEESIYRGIMIKILLPLGILPAILTSSILFSVTHMLNLLSGQSLGQTGLQLAYSFLIGIVLAQLFIKTGNIFPLILFHSLHNLIQFLGSGGSSATLDTIVISILAVTVIWLSLSLNKNQDALSLNASNPV</sequence>
<organism evidence="3 4">
    <name type="scientific">Psychrobacillus psychrotolerans</name>
    <dbReference type="NCBI Taxonomy" id="126156"/>
    <lineage>
        <taxon>Bacteria</taxon>
        <taxon>Bacillati</taxon>
        <taxon>Bacillota</taxon>
        <taxon>Bacilli</taxon>
        <taxon>Bacillales</taxon>
        <taxon>Bacillaceae</taxon>
        <taxon>Psychrobacillus</taxon>
    </lineage>
</organism>
<protein>
    <recommendedName>
        <fullName evidence="2">CAAX prenyl protease 2/Lysostaphin resistance protein A-like domain-containing protein</fullName>
    </recommendedName>
</protein>
<evidence type="ECO:0000256" key="1">
    <source>
        <dbReference type="SAM" id="Phobius"/>
    </source>
</evidence>
<dbReference type="PANTHER" id="PTHR36435">
    <property type="entry name" value="SLR1288 PROTEIN"/>
    <property type="match status" value="1"/>
</dbReference>
<dbReference type="Proteomes" id="UP000198734">
    <property type="component" value="Unassembled WGS sequence"/>
</dbReference>